<evidence type="ECO:0000256" key="1">
    <source>
        <dbReference type="SAM" id="Phobius"/>
    </source>
</evidence>
<dbReference type="RefSeq" id="YP_009643412.1">
    <property type="nucleotide sequence ID" value="NC_042432.1"/>
</dbReference>
<keyword evidence="1" id="KW-1133">Transmembrane helix</keyword>
<evidence type="ECO:0000313" key="2">
    <source>
        <dbReference type="EMBL" id="APO08829.1"/>
    </source>
</evidence>
<geneLocation type="mitochondrion" evidence="2"/>
<dbReference type="CTD" id="4541"/>
<sequence>MMSMLIMNMISLTMMFLKHPLSMSIAIILQTVNIAMMSGMMLGSFMMSYIIMIIMLSGMLVLFIYMASIASNEKFNLSLKIIFFITIMMITTMMITKNFNIEFSKTMNMNIEKIMLTIMFNNKNMIIMLVMYLLFSMITISTIVNITEGPLRVSK</sequence>
<reference evidence="2" key="1">
    <citation type="submission" date="2016-05" db="EMBL/GenBank/DDBJ databases">
        <authorList>
            <person name="Yang C."/>
            <person name="Li H."/>
            <person name="Cai W.Z."/>
        </authorList>
    </citation>
    <scope>NUCLEOTIDE SEQUENCE</scope>
</reference>
<reference evidence="2" key="2">
    <citation type="journal article" date="2019" name="Syst. Entomol.">
        <title>Higher-level phylogeny and evolutionary history of Pentatomomorpha (Hemiptera: Heteroptera) inferred from mitochondrial genome sequences.</title>
        <authorList>
            <person name="Liu Y."/>
            <person name="Li H."/>
            <person name="Song F."/>
            <person name="Zhao Y."/>
            <person name="Wilson J.-J."/>
            <person name="Cai W."/>
        </authorList>
    </citation>
    <scope>NUCLEOTIDE SEQUENCE</scope>
</reference>
<keyword evidence="1" id="KW-0472">Membrane</keyword>
<feature type="transmembrane region" description="Helical" evidence="1">
    <location>
        <begin position="125"/>
        <end position="146"/>
    </location>
</feature>
<dbReference type="GeneID" id="41700565"/>
<accession>A0A4Y1JVR5</accession>
<proteinExistence type="predicted"/>
<protein>
    <submittedName>
        <fullName evidence="2">NADH dehydrogenase subunit 6</fullName>
    </submittedName>
</protein>
<keyword evidence="1" id="KW-0812">Transmembrane</keyword>
<dbReference type="EMBL" id="KX345781">
    <property type="protein sequence ID" value="APO08829.1"/>
    <property type="molecule type" value="Genomic_DNA"/>
</dbReference>
<feature type="transmembrane region" description="Helical" evidence="1">
    <location>
        <begin position="44"/>
        <end position="65"/>
    </location>
</feature>
<dbReference type="AlphaFoldDB" id="A0A4Y1JVR5"/>
<name>A0A4Y1JVR5_9HEMI</name>
<gene>
    <name evidence="2" type="primary">ND6</name>
</gene>
<keyword evidence="2" id="KW-0496">Mitochondrion</keyword>
<organism evidence="2">
    <name type="scientific">Physopelta slanbuschii</name>
    <dbReference type="NCBI Taxonomy" id="1768093"/>
    <lineage>
        <taxon>Eukaryota</taxon>
        <taxon>Metazoa</taxon>
        <taxon>Ecdysozoa</taxon>
        <taxon>Arthropoda</taxon>
        <taxon>Hexapoda</taxon>
        <taxon>Insecta</taxon>
        <taxon>Pterygota</taxon>
        <taxon>Neoptera</taxon>
        <taxon>Paraneoptera</taxon>
        <taxon>Hemiptera</taxon>
        <taxon>Heteroptera</taxon>
        <taxon>Panheteroptera</taxon>
        <taxon>Pentatomomorpha</taxon>
        <taxon>Pyrrhocoroidea</taxon>
        <taxon>Largidae</taxon>
        <taxon>Physopelta</taxon>
    </lineage>
</organism>
<feature type="transmembrane region" description="Helical" evidence="1">
    <location>
        <begin position="77"/>
        <end position="95"/>
    </location>
</feature>